<dbReference type="PROSITE" id="PS00674">
    <property type="entry name" value="AAA"/>
    <property type="match status" value="1"/>
</dbReference>
<name>A0A225B073_TALAT</name>
<dbReference type="Pfam" id="PF00004">
    <property type="entry name" value="AAA"/>
    <property type="match status" value="1"/>
</dbReference>
<dbReference type="InterPro" id="IPR015415">
    <property type="entry name" value="Spast_Vps4_C"/>
</dbReference>
<feature type="region of interest" description="Disordered" evidence="4">
    <location>
        <begin position="91"/>
        <end position="147"/>
    </location>
</feature>
<dbReference type="GeneID" id="31003567"/>
<reference evidence="6 7" key="1">
    <citation type="submission" date="2015-06" db="EMBL/GenBank/DDBJ databases">
        <title>Talaromyces atroroseus IBT 11181 draft genome.</title>
        <authorList>
            <person name="Rasmussen K.B."/>
            <person name="Rasmussen S."/>
            <person name="Petersen B."/>
            <person name="Sicheritz-Ponten T."/>
            <person name="Mortensen U.H."/>
            <person name="Thrane U."/>
        </authorList>
    </citation>
    <scope>NUCLEOTIDE SEQUENCE [LARGE SCALE GENOMIC DNA]</scope>
    <source>
        <strain evidence="6 7">IBT 11181</strain>
    </source>
</reference>
<feature type="compositionally biased region" description="Polar residues" evidence="4">
    <location>
        <begin position="417"/>
        <end position="456"/>
    </location>
</feature>
<feature type="region of interest" description="Disordered" evidence="4">
    <location>
        <begin position="163"/>
        <end position="536"/>
    </location>
</feature>
<evidence type="ECO:0000259" key="5">
    <source>
        <dbReference type="SMART" id="SM00382"/>
    </source>
</evidence>
<feature type="compositionally biased region" description="Polar residues" evidence="4">
    <location>
        <begin position="289"/>
        <end position="304"/>
    </location>
</feature>
<protein>
    <recommendedName>
        <fullName evidence="5">AAA+ ATPase domain-containing protein</fullName>
    </recommendedName>
</protein>
<accession>A0A225B073</accession>
<dbReference type="GO" id="GO:0016887">
    <property type="term" value="F:ATP hydrolysis activity"/>
    <property type="evidence" value="ECO:0007669"/>
    <property type="project" value="InterPro"/>
</dbReference>
<dbReference type="GO" id="GO:0005524">
    <property type="term" value="F:ATP binding"/>
    <property type="evidence" value="ECO:0007669"/>
    <property type="project" value="UniProtKB-KW"/>
</dbReference>
<keyword evidence="3" id="KW-0067">ATP-binding</keyword>
<dbReference type="SMART" id="SM00382">
    <property type="entry name" value="AAA"/>
    <property type="match status" value="1"/>
</dbReference>
<dbReference type="Gene3D" id="3.40.50.300">
    <property type="entry name" value="P-loop containing nucleotide triphosphate hydrolases"/>
    <property type="match status" value="1"/>
</dbReference>
<evidence type="ECO:0000256" key="1">
    <source>
        <dbReference type="ARBA" id="ARBA00006914"/>
    </source>
</evidence>
<feature type="domain" description="AAA+ ATPase" evidence="5">
    <location>
        <begin position="602"/>
        <end position="753"/>
    </location>
</feature>
<feature type="compositionally biased region" description="Low complexity" evidence="4">
    <location>
        <begin position="331"/>
        <end position="343"/>
    </location>
</feature>
<feature type="compositionally biased region" description="Low complexity" evidence="4">
    <location>
        <begin position="364"/>
        <end position="377"/>
    </location>
</feature>
<dbReference type="InterPro" id="IPR003959">
    <property type="entry name" value="ATPase_AAA_core"/>
</dbReference>
<keyword evidence="2" id="KW-0547">Nucleotide-binding</keyword>
<dbReference type="CDD" id="cd19509">
    <property type="entry name" value="RecA-like_VPS4-like"/>
    <property type="match status" value="1"/>
</dbReference>
<keyword evidence="7" id="KW-1185">Reference proteome</keyword>
<feature type="compositionally biased region" description="Low complexity" evidence="4">
    <location>
        <begin position="128"/>
        <end position="141"/>
    </location>
</feature>
<comment type="caution">
    <text evidence="6">The sequence shown here is derived from an EMBL/GenBank/DDBJ whole genome shotgun (WGS) entry which is preliminary data.</text>
</comment>
<dbReference type="Pfam" id="PF17862">
    <property type="entry name" value="AAA_lid_3"/>
    <property type="match status" value="1"/>
</dbReference>
<dbReference type="PANTHER" id="PTHR23074">
    <property type="entry name" value="AAA DOMAIN-CONTAINING"/>
    <property type="match status" value="1"/>
</dbReference>
<dbReference type="STRING" id="1441469.A0A225B073"/>
<dbReference type="InterPro" id="IPR041569">
    <property type="entry name" value="AAA_lid_3"/>
</dbReference>
<comment type="similarity">
    <text evidence="1">Belongs to the AAA ATPase family.</text>
</comment>
<evidence type="ECO:0000313" key="6">
    <source>
        <dbReference type="EMBL" id="OKL61359.1"/>
    </source>
</evidence>
<evidence type="ECO:0000313" key="7">
    <source>
        <dbReference type="Proteomes" id="UP000214365"/>
    </source>
</evidence>
<dbReference type="InterPro" id="IPR003960">
    <property type="entry name" value="ATPase_AAA_CS"/>
</dbReference>
<dbReference type="Gene3D" id="1.10.8.60">
    <property type="match status" value="1"/>
</dbReference>
<dbReference type="AlphaFoldDB" id="A0A225B073"/>
<dbReference type="PANTHER" id="PTHR23074:SF17">
    <property type="entry name" value="FIDGETIN-LIKE PROTEIN 1"/>
    <property type="match status" value="1"/>
</dbReference>
<gene>
    <name evidence="6" type="ORF">UA08_03812</name>
</gene>
<dbReference type="Proteomes" id="UP000214365">
    <property type="component" value="Unassembled WGS sequence"/>
</dbReference>
<proteinExistence type="inferred from homology"/>
<dbReference type="InterPro" id="IPR027417">
    <property type="entry name" value="P-loop_NTPase"/>
</dbReference>
<dbReference type="InterPro" id="IPR050304">
    <property type="entry name" value="MT-severing_AAA_ATPase"/>
</dbReference>
<dbReference type="InterPro" id="IPR003593">
    <property type="entry name" value="AAA+_ATPase"/>
</dbReference>
<evidence type="ECO:0000256" key="2">
    <source>
        <dbReference type="ARBA" id="ARBA00022741"/>
    </source>
</evidence>
<feature type="compositionally biased region" description="Basic and acidic residues" evidence="4">
    <location>
        <begin position="305"/>
        <end position="324"/>
    </location>
</feature>
<dbReference type="RefSeq" id="XP_020121480.1">
    <property type="nucleotide sequence ID" value="XM_020266153.1"/>
</dbReference>
<dbReference type="SUPFAM" id="SSF52540">
    <property type="entry name" value="P-loop containing nucleoside triphosphate hydrolases"/>
    <property type="match status" value="1"/>
</dbReference>
<dbReference type="Pfam" id="PF09336">
    <property type="entry name" value="Vps4_C"/>
    <property type="match status" value="1"/>
</dbReference>
<feature type="compositionally biased region" description="Basic and acidic residues" evidence="4">
    <location>
        <begin position="474"/>
        <end position="483"/>
    </location>
</feature>
<dbReference type="OrthoDB" id="10251136at2759"/>
<sequence>MRSKPSSSMQKTYDECYLMCSTAVYFEGQNNESEALRSWRSALETIYYHNAYRVPPNYAPRSETEKALQESLRQLELQCKERVDLLEALQESRKEASTTEEGNVLSNDEKEPSKQTSRPLKLEKGKRPSNSHSANSNNNPPGWIGDGTIPAVDYMDLSKPPSLPVRPSAAVSPGVAVTPPPMSLERKHSYREAAAPSASPHKLSPSPVPAASTPGGTPLTQSSSRGSSPERRKIMLTTLRQKDSKKPKYKTSSSRTRPAASKAAGLAWGIRPKQQQQQQQQQQAAAPTEGSSASHPAYNNLSSDSDVRKDSETKYGRSSEESTRKTGQQRSIPSSSDYIPSSSWREPQFPDYQYQPNSSQLDTAAAAAASKKLLAASDQLPRKPVKPLPPPKYPVYRKEYLSNPVSVAERSLRTPPLNRSSSATQTPIKSSSPVAGESSNQPVKRTIPKSHSTPRTLSAAGANRASVSSISGDEPTRPRKPDAGFDGASNNTTGSATSAGRKSRPPVPKRKPRITPPSSDQDSGEESSSGPEEDRDLRDIMKKLPRGIDVNAARQILNDIVVRGDEVHWDDVAGLETAKKALKEAVVYPFLRPDLFMGLREPARGMLLFGPPGTGKTMLARAVATESKSTFFSVSASTLTSKWHGESEKLVRALFGLAKALAPSIIFVDEIDSLLSTRSSGSEHEASRRSKTEFLIQWSDLQRAAAGRDQNEKKDGSGDASRVLVLAATNLPWDIDEAARRRFVRRQYIPLPEDHVRAQQLRRLLSHQTHEMSNEDIEVLVKVTEGFSGSDITALAKDAAMGPLRNLGEALLHTPMDQIRPIRFEDFEASLYTIRPSVGKDGLKRYEDWAKEYGERGG</sequence>
<evidence type="ECO:0000256" key="4">
    <source>
        <dbReference type="SAM" id="MobiDB-lite"/>
    </source>
</evidence>
<feature type="compositionally biased region" description="Polar residues" evidence="4">
    <location>
        <begin position="488"/>
        <end position="500"/>
    </location>
</feature>
<feature type="compositionally biased region" description="Basic residues" evidence="4">
    <location>
        <begin position="501"/>
        <end position="513"/>
    </location>
</feature>
<feature type="compositionally biased region" description="Low complexity" evidence="4">
    <location>
        <begin position="274"/>
        <end position="286"/>
    </location>
</feature>
<organism evidence="6 7">
    <name type="scientific">Talaromyces atroroseus</name>
    <dbReference type="NCBI Taxonomy" id="1441469"/>
    <lineage>
        <taxon>Eukaryota</taxon>
        <taxon>Fungi</taxon>
        <taxon>Dikarya</taxon>
        <taxon>Ascomycota</taxon>
        <taxon>Pezizomycotina</taxon>
        <taxon>Eurotiomycetes</taxon>
        <taxon>Eurotiomycetidae</taxon>
        <taxon>Eurotiales</taxon>
        <taxon>Trichocomaceae</taxon>
        <taxon>Talaromyces</taxon>
        <taxon>Talaromyces sect. Trachyspermi</taxon>
    </lineage>
</organism>
<dbReference type="FunFam" id="3.40.50.300:FF:000093">
    <property type="entry name" value="Fidgetin-like 1"/>
    <property type="match status" value="1"/>
</dbReference>
<evidence type="ECO:0000256" key="3">
    <source>
        <dbReference type="ARBA" id="ARBA00022840"/>
    </source>
</evidence>
<feature type="compositionally biased region" description="Polar residues" evidence="4">
    <location>
        <begin position="214"/>
        <end position="227"/>
    </location>
</feature>
<dbReference type="EMBL" id="LFMY01000004">
    <property type="protein sequence ID" value="OKL61359.1"/>
    <property type="molecule type" value="Genomic_DNA"/>
</dbReference>
<feature type="compositionally biased region" description="Low complexity" evidence="4">
    <location>
        <begin position="516"/>
        <end position="530"/>
    </location>
</feature>
<dbReference type="FunFam" id="1.10.8.60:FF:000022">
    <property type="entry name" value="Fidgetin like 1"/>
    <property type="match status" value="1"/>
</dbReference>